<dbReference type="InterPro" id="IPR036638">
    <property type="entry name" value="HLH_DNA-bd_sf"/>
</dbReference>
<dbReference type="PROSITE" id="PS50888">
    <property type="entry name" value="BHLH"/>
    <property type="match status" value="1"/>
</dbReference>
<comment type="caution">
    <text evidence="8">The sequence shown here is derived from an EMBL/GenBank/DDBJ whole genome shotgun (WGS) entry which is preliminary data.</text>
</comment>
<dbReference type="SMART" id="SM00353">
    <property type="entry name" value="HLH"/>
    <property type="match status" value="1"/>
</dbReference>
<evidence type="ECO:0000256" key="1">
    <source>
        <dbReference type="ARBA" id="ARBA00004123"/>
    </source>
</evidence>
<evidence type="ECO:0000256" key="4">
    <source>
        <dbReference type="ARBA" id="ARBA00023242"/>
    </source>
</evidence>
<evidence type="ECO:0000313" key="8">
    <source>
        <dbReference type="EMBL" id="KAD2805651.1"/>
    </source>
</evidence>
<comment type="subcellular location">
    <subcellularLocation>
        <location evidence="1">Nucleus</location>
    </subcellularLocation>
</comment>
<keyword evidence="9" id="KW-1185">Reference proteome</keyword>
<dbReference type="EMBL" id="SZYD01000018">
    <property type="protein sequence ID" value="KAD2805651.1"/>
    <property type="molecule type" value="Genomic_DNA"/>
</dbReference>
<organism evidence="8 9">
    <name type="scientific">Mikania micrantha</name>
    <name type="common">bitter vine</name>
    <dbReference type="NCBI Taxonomy" id="192012"/>
    <lineage>
        <taxon>Eukaryota</taxon>
        <taxon>Viridiplantae</taxon>
        <taxon>Streptophyta</taxon>
        <taxon>Embryophyta</taxon>
        <taxon>Tracheophyta</taxon>
        <taxon>Spermatophyta</taxon>
        <taxon>Magnoliopsida</taxon>
        <taxon>eudicotyledons</taxon>
        <taxon>Gunneridae</taxon>
        <taxon>Pentapetalae</taxon>
        <taxon>asterids</taxon>
        <taxon>campanulids</taxon>
        <taxon>Asterales</taxon>
        <taxon>Asteraceae</taxon>
        <taxon>Asteroideae</taxon>
        <taxon>Heliantheae alliance</taxon>
        <taxon>Eupatorieae</taxon>
        <taxon>Mikania</taxon>
    </lineage>
</organism>
<dbReference type="GO" id="GO:0046983">
    <property type="term" value="F:protein dimerization activity"/>
    <property type="evidence" value="ECO:0007669"/>
    <property type="project" value="InterPro"/>
</dbReference>
<feature type="compositionally biased region" description="Acidic residues" evidence="6">
    <location>
        <begin position="234"/>
        <end position="245"/>
    </location>
</feature>
<sequence length="531" mass="60245">MDSCLRVDMEIPQEWFSELETDDQDFIMAYDEMKNLYDMIDNTSVDSFSSESYAESMKLVDQSFDQTQHHEIKPACYQDEKNYGVNKRSRTLEPTMATATATATRPSSNTFTISFGNQTHKNKMVQFSNPGSLGFEAGYTTKVPITMNRSNIQAQDHVLAERKRREKLNQHFISLSALLPNLKKMDKASVLEDASNHIKQLQDRVKELEGLLGNKRKDGQECVISMKRSRIINSDDEYSSSEEADSRESTNPPCKSFPETEVRVSGTSVLVRIQCQKNISSMVNTLTQMQKLGLSIISSSSMPFAKNTVLIIVVAEIKDDLCMTTKELVKNLQLVAYLRKKGHALLSFKPTMLLIVMVALIEIGGGGKQEETGSCRWSFIFRLKRADEEQRPHCNPIFLRSATRRFVISNAALETLEKTDTALVEKSINTIRFLVIDAVEKENSGHPGLAIVSRVYEGDFENSKKRAFVRPNKGRNARDSTRRISYLQGISSTRAISCTHATWNTLNDFEYNPFRELQEFRVPWVLAKEFG</sequence>
<protein>
    <recommendedName>
        <fullName evidence="7">BHLH domain-containing protein</fullName>
    </recommendedName>
</protein>
<keyword evidence="5" id="KW-0175">Coiled coil</keyword>
<keyword evidence="2" id="KW-0805">Transcription regulation</keyword>
<accession>A0A5N6LVU8</accession>
<dbReference type="AlphaFoldDB" id="A0A5N6LVU8"/>
<evidence type="ECO:0000256" key="5">
    <source>
        <dbReference type="SAM" id="Coils"/>
    </source>
</evidence>
<evidence type="ECO:0000313" key="9">
    <source>
        <dbReference type="Proteomes" id="UP000326396"/>
    </source>
</evidence>
<dbReference type="Pfam" id="PF00010">
    <property type="entry name" value="HLH"/>
    <property type="match status" value="1"/>
</dbReference>
<feature type="domain" description="BHLH" evidence="7">
    <location>
        <begin position="152"/>
        <end position="201"/>
    </location>
</feature>
<dbReference type="InterPro" id="IPR052610">
    <property type="entry name" value="bHLH_transcription_regulator"/>
</dbReference>
<evidence type="ECO:0000256" key="3">
    <source>
        <dbReference type="ARBA" id="ARBA00023163"/>
    </source>
</evidence>
<keyword evidence="3" id="KW-0804">Transcription</keyword>
<proteinExistence type="predicted"/>
<dbReference type="Pfam" id="PF00456">
    <property type="entry name" value="Transketolase_N"/>
    <property type="match status" value="1"/>
</dbReference>
<keyword evidence="4" id="KW-0539">Nucleus</keyword>
<evidence type="ECO:0000256" key="6">
    <source>
        <dbReference type="SAM" id="MobiDB-lite"/>
    </source>
</evidence>
<evidence type="ECO:0000256" key="2">
    <source>
        <dbReference type="ARBA" id="ARBA00023015"/>
    </source>
</evidence>
<dbReference type="InterPro" id="IPR005474">
    <property type="entry name" value="Transketolase_N"/>
</dbReference>
<name>A0A5N6LVU8_9ASTR</name>
<dbReference type="Gene3D" id="4.10.280.10">
    <property type="entry name" value="Helix-loop-helix DNA-binding domain"/>
    <property type="match status" value="1"/>
</dbReference>
<reference evidence="8 9" key="1">
    <citation type="submission" date="2019-05" db="EMBL/GenBank/DDBJ databases">
        <title>Mikania micrantha, genome provides insights into the molecular mechanism of rapid growth.</title>
        <authorList>
            <person name="Liu B."/>
        </authorList>
    </citation>
    <scope>NUCLEOTIDE SEQUENCE [LARGE SCALE GENOMIC DNA]</scope>
    <source>
        <strain evidence="8">NLD-2019</strain>
        <tissue evidence="8">Leaf</tissue>
    </source>
</reference>
<dbReference type="InterPro" id="IPR011598">
    <property type="entry name" value="bHLH_dom"/>
</dbReference>
<feature type="region of interest" description="Disordered" evidence="6">
    <location>
        <begin position="234"/>
        <end position="259"/>
    </location>
</feature>
<dbReference type="OrthoDB" id="690068at2759"/>
<feature type="coiled-coil region" evidence="5">
    <location>
        <begin position="191"/>
        <end position="218"/>
    </location>
</feature>
<evidence type="ECO:0000259" key="7">
    <source>
        <dbReference type="PROSITE" id="PS50888"/>
    </source>
</evidence>
<dbReference type="PANTHER" id="PTHR45959">
    <property type="entry name" value="BHLH TRANSCRIPTION FACTOR"/>
    <property type="match status" value="1"/>
</dbReference>
<dbReference type="Proteomes" id="UP000326396">
    <property type="component" value="Linkage Group LG8"/>
</dbReference>
<dbReference type="SUPFAM" id="SSF47459">
    <property type="entry name" value="HLH, helix-loop-helix DNA-binding domain"/>
    <property type="match status" value="1"/>
</dbReference>
<gene>
    <name evidence="8" type="ORF">E3N88_39028</name>
</gene>
<dbReference type="PANTHER" id="PTHR45959:SF35">
    <property type="entry name" value="MYC-TYPE, BASIC HELIX-LOOP-HELIX (BHLH) DOMAIN-CONTAINING PROTEIN-RELATED"/>
    <property type="match status" value="1"/>
</dbReference>
<dbReference type="GO" id="GO:0005634">
    <property type="term" value="C:nucleus"/>
    <property type="evidence" value="ECO:0007669"/>
    <property type="project" value="UniProtKB-SubCell"/>
</dbReference>